<dbReference type="Proteomes" id="UP001189429">
    <property type="component" value="Unassembled WGS sequence"/>
</dbReference>
<proteinExistence type="predicted"/>
<accession>A0ABN9TP22</accession>
<sequence>EALAKSRATPAPRSGRGVGALAIWGNVPLYAMTCPFTGDVRQAGEDVRRKMRLTQ</sequence>
<protein>
    <submittedName>
        <fullName evidence="1">Uncharacterized protein</fullName>
    </submittedName>
</protein>
<feature type="non-terminal residue" evidence="1">
    <location>
        <position position="1"/>
    </location>
</feature>
<dbReference type="EMBL" id="CAUYUJ010014905">
    <property type="protein sequence ID" value="CAK0847522.1"/>
    <property type="molecule type" value="Genomic_DNA"/>
</dbReference>
<organism evidence="1 2">
    <name type="scientific">Prorocentrum cordatum</name>
    <dbReference type="NCBI Taxonomy" id="2364126"/>
    <lineage>
        <taxon>Eukaryota</taxon>
        <taxon>Sar</taxon>
        <taxon>Alveolata</taxon>
        <taxon>Dinophyceae</taxon>
        <taxon>Prorocentrales</taxon>
        <taxon>Prorocentraceae</taxon>
        <taxon>Prorocentrum</taxon>
    </lineage>
</organism>
<comment type="caution">
    <text evidence="1">The sequence shown here is derived from an EMBL/GenBank/DDBJ whole genome shotgun (WGS) entry which is preliminary data.</text>
</comment>
<gene>
    <name evidence="1" type="ORF">PCOR1329_LOCUS40698</name>
</gene>
<keyword evidence="2" id="KW-1185">Reference proteome</keyword>
<evidence type="ECO:0000313" key="2">
    <source>
        <dbReference type="Proteomes" id="UP001189429"/>
    </source>
</evidence>
<reference evidence="1" key="1">
    <citation type="submission" date="2023-10" db="EMBL/GenBank/DDBJ databases">
        <authorList>
            <person name="Chen Y."/>
            <person name="Shah S."/>
            <person name="Dougan E. K."/>
            <person name="Thang M."/>
            <person name="Chan C."/>
        </authorList>
    </citation>
    <scope>NUCLEOTIDE SEQUENCE [LARGE SCALE GENOMIC DNA]</scope>
</reference>
<name>A0ABN9TP22_9DINO</name>
<evidence type="ECO:0000313" key="1">
    <source>
        <dbReference type="EMBL" id="CAK0847522.1"/>
    </source>
</evidence>
<feature type="non-terminal residue" evidence="1">
    <location>
        <position position="55"/>
    </location>
</feature>